<sequence length="352" mass="35641">DGTENNVLILTSASYVNELILGAGSGIDNLSLATGGTRRLFIDNAGNVGIATSTPASLLHVDGTGPGLGAGINVPNIFVSGTSGFQSIGFRRSADANGGWLIGTSSAVVGDFDIRQNQGAGTPVSRLHIKTDGTVGIGTDTPVALSTLHVVEIGGEGSIPGMATGDGIIFQNNAVVGDNAGIVTIAGTSGLGYITFGDSGSKNSGGILYNHNGDSMDLRTAGATRLTILAGGNLGIGTTGPDKKLEINTGAGTNGIRISYNDADGSAADYADMLVDINGDLHITPTGTLYLESVAEVVKTGGTGTNCFSTLVGFVAGGDQYVSWQVQDATDTLQLTRSHADITKYEILMPTD</sequence>
<proteinExistence type="predicted"/>
<comment type="caution">
    <text evidence="1">The sequence shown here is derived from an EMBL/GenBank/DDBJ whole genome shotgun (WGS) entry which is preliminary data.</text>
</comment>
<protein>
    <submittedName>
        <fullName evidence="1">Uncharacterized protein</fullName>
    </submittedName>
</protein>
<organism evidence="1">
    <name type="scientific">marine sediment metagenome</name>
    <dbReference type="NCBI Taxonomy" id="412755"/>
    <lineage>
        <taxon>unclassified sequences</taxon>
        <taxon>metagenomes</taxon>
        <taxon>ecological metagenomes</taxon>
    </lineage>
</organism>
<gene>
    <name evidence="1" type="ORF">LCGC14_3063460</name>
</gene>
<dbReference type="AlphaFoldDB" id="A0A0F8YQY6"/>
<name>A0A0F8YQY6_9ZZZZ</name>
<feature type="non-terminal residue" evidence="1">
    <location>
        <position position="1"/>
    </location>
</feature>
<feature type="non-terminal residue" evidence="1">
    <location>
        <position position="352"/>
    </location>
</feature>
<accession>A0A0F8YQY6</accession>
<dbReference type="EMBL" id="LAZR01064938">
    <property type="protein sequence ID" value="KKK56544.1"/>
    <property type="molecule type" value="Genomic_DNA"/>
</dbReference>
<reference evidence="1" key="1">
    <citation type="journal article" date="2015" name="Nature">
        <title>Complex archaea that bridge the gap between prokaryotes and eukaryotes.</title>
        <authorList>
            <person name="Spang A."/>
            <person name="Saw J.H."/>
            <person name="Jorgensen S.L."/>
            <person name="Zaremba-Niedzwiedzka K."/>
            <person name="Martijn J."/>
            <person name="Lind A.E."/>
            <person name="van Eijk R."/>
            <person name="Schleper C."/>
            <person name="Guy L."/>
            <person name="Ettema T.J."/>
        </authorList>
    </citation>
    <scope>NUCLEOTIDE SEQUENCE</scope>
</reference>
<evidence type="ECO:0000313" key="1">
    <source>
        <dbReference type="EMBL" id="KKK56544.1"/>
    </source>
</evidence>